<name>A0A9P6QS04_9FUNG</name>
<feature type="non-terminal residue" evidence="2">
    <location>
        <position position="214"/>
    </location>
</feature>
<dbReference type="PANTHER" id="PTHR14074:SF16">
    <property type="entry name" value="ANTIVIRAL INNATE IMMUNE RESPONSE RECEPTOR RIG-I"/>
    <property type="match status" value="1"/>
</dbReference>
<dbReference type="GO" id="GO:0005737">
    <property type="term" value="C:cytoplasm"/>
    <property type="evidence" value="ECO:0007669"/>
    <property type="project" value="TreeGrafter"/>
</dbReference>
<dbReference type="OrthoDB" id="416741at2759"/>
<dbReference type="Proteomes" id="UP000823405">
    <property type="component" value="Unassembled WGS sequence"/>
</dbReference>
<evidence type="ECO:0000313" key="3">
    <source>
        <dbReference type="Proteomes" id="UP000823405"/>
    </source>
</evidence>
<protein>
    <submittedName>
        <fullName evidence="2">Dicer-like protein 1</fullName>
    </submittedName>
</protein>
<sequence>MSTQTAAAYDLLQWEGVDDLLGSVSAPSPVLPSNPSPKPSAPTQPTNSASTAQPRQDLLSLLEDDPRPILDQPLLSAASNLPLPLIPMQTLSLSPRLGTTFRPVSSLSFASSSVTSSSTVTESSHEVKVPPVEQDPYLVPRQYQVELFRKAEAGNVIAVMDTGSGKTLVAVMLIREMLRREKEAQRGPKEVEYCIKLIDNLIRKSTLHPSVTSL</sequence>
<dbReference type="Gene3D" id="3.40.50.300">
    <property type="entry name" value="P-loop containing nucleotide triphosphate hydrolases"/>
    <property type="match status" value="1"/>
</dbReference>
<proteinExistence type="predicted"/>
<dbReference type="PANTHER" id="PTHR14074">
    <property type="entry name" value="HELICASE WITH DEATH DOMAIN-RELATED"/>
    <property type="match status" value="1"/>
</dbReference>
<dbReference type="SUPFAM" id="SSF52540">
    <property type="entry name" value="P-loop containing nucleoside triphosphate hydrolases"/>
    <property type="match status" value="1"/>
</dbReference>
<reference evidence="2" key="1">
    <citation type="journal article" date="2020" name="Fungal Divers.">
        <title>Resolving the Mortierellaceae phylogeny through synthesis of multi-gene phylogenetics and phylogenomics.</title>
        <authorList>
            <person name="Vandepol N."/>
            <person name="Liber J."/>
            <person name="Desiro A."/>
            <person name="Na H."/>
            <person name="Kennedy M."/>
            <person name="Barry K."/>
            <person name="Grigoriev I.V."/>
            <person name="Miller A.N."/>
            <person name="O'Donnell K."/>
            <person name="Stajich J.E."/>
            <person name="Bonito G."/>
        </authorList>
    </citation>
    <scope>NUCLEOTIDE SEQUENCE</scope>
    <source>
        <strain evidence="2">NVP60</strain>
    </source>
</reference>
<evidence type="ECO:0000256" key="1">
    <source>
        <dbReference type="SAM" id="MobiDB-lite"/>
    </source>
</evidence>
<evidence type="ECO:0000313" key="2">
    <source>
        <dbReference type="EMBL" id="KAG0296306.1"/>
    </source>
</evidence>
<feature type="compositionally biased region" description="Polar residues" evidence="1">
    <location>
        <begin position="43"/>
        <end position="53"/>
    </location>
</feature>
<accession>A0A9P6QS04</accession>
<feature type="region of interest" description="Disordered" evidence="1">
    <location>
        <begin position="23"/>
        <end position="53"/>
    </location>
</feature>
<comment type="caution">
    <text evidence="2">The sequence shown here is derived from an EMBL/GenBank/DDBJ whole genome shotgun (WGS) entry which is preliminary data.</text>
</comment>
<gene>
    <name evidence="2" type="primary">DCL1_3</name>
    <name evidence="2" type="ORF">BGZ97_004570</name>
</gene>
<keyword evidence="3" id="KW-1185">Reference proteome</keyword>
<organism evidence="2 3">
    <name type="scientific">Linnemannia gamsii</name>
    <dbReference type="NCBI Taxonomy" id="64522"/>
    <lineage>
        <taxon>Eukaryota</taxon>
        <taxon>Fungi</taxon>
        <taxon>Fungi incertae sedis</taxon>
        <taxon>Mucoromycota</taxon>
        <taxon>Mortierellomycotina</taxon>
        <taxon>Mortierellomycetes</taxon>
        <taxon>Mortierellales</taxon>
        <taxon>Mortierellaceae</taxon>
        <taxon>Linnemannia</taxon>
    </lineage>
</organism>
<dbReference type="InterPro" id="IPR051363">
    <property type="entry name" value="RLR_Helicase"/>
</dbReference>
<dbReference type="InterPro" id="IPR027417">
    <property type="entry name" value="P-loop_NTPase"/>
</dbReference>
<dbReference type="AlphaFoldDB" id="A0A9P6QS04"/>
<dbReference type="EMBL" id="JAAAIN010002152">
    <property type="protein sequence ID" value="KAG0296306.1"/>
    <property type="molecule type" value="Genomic_DNA"/>
</dbReference>
<feature type="compositionally biased region" description="Pro residues" evidence="1">
    <location>
        <begin position="29"/>
        <end position="42"/>
    </location>
</feature>